<dbReference type="Proteomes" id="UP000295709">
    <property type="component" value="Unassembled WGS sequence"/>
</dbReference>
<dbReference type="RefSeq" id="WP_123263410.1">
    <property type="nucleotide sequence ID" value="NZ_RJTX01000003.1"/>
</dbReference>
<reference evidence="6 8" key="1">
    <citation type="submission" date="2018-11" db="EMBL/GenBank/DDBJ databases">
        <title>Proposal to divide the Flavobacteriaceae and reorganize its genera based on Amino Acid Identity values calculated from whole genome sequences.</title>
        <authorList>
            <person name="Nicholson A.C."/>
            <person name="Gulvik C.A."/>
            <person name="Whitney A.M."/>
            <person name="Humrighouse B.W."/>
            <person name="Bell M."/>
            <person name="Holmes B."/>
            <person name="Steigerwalt A."/>
            <person name="Villarma A."/>
            <person name="Sheth M."/>
            <person name="Batra D."/>
            <person name="Pryor J."/>
            <person name="Bernardet J.-F."/>
            <person name="Hugo C."/>
            <person name="Kampfer P."/>
            <person name="Newman J."/>
            <person name="Mcquiston J.R."/>
        </authorList>
    </citation>
    <scope>NUCLEOTIDE SEQUENCE [LARGE SCALE GENOMIC DNA]</scope>
    <source>
        <strain evidence="6 8">DSM 15235</strain>
    </source>
</reference>
<evidence type="ECO:0000256" key="5">
    <source>
        <dbReference type="SAM" id="Phobius"/>
    </source>
</evidence>
<keyword evidence="9" id="KW-1185">Reference proteome</keyword>
<dbReference type="InterPro" id="IPR032808">
    <property type="entry name" value="DoxX"/>
</dbReference>
<keyword evidence="3 5" id="KW-1133">Transmembrane helix</keyword>
<proteinExistence type="predicted"/>
<name>A0A3N0VV46_9FLAO</name>
<organism evidence="6 8">
    <name type="scientific">Chryseobacterium daecheongense</name>
    <dbReference type="NCBI Taxonomy" id="192389"/>
    <lineage>
        <taxon>Bacteria</taxon>
        <taxon>Pseudomonadati</taxon>
        <taxon>Bacteroidota</taxon>
        <taxon>Flavobacteriia</taxon>
        <taxon>Flavobacteriales</taxon>
        <taxon>Weeksellaceae</taxon>
        <taxon>Chryseobacterium group</taxon>
        <taxon>Chryseobacterium</taxon>
    </lineage>
</organism>
<dbReference type="EMBL" id="RJTX01000003">
    <property type="protein sequence ID" value="ROH96696.1"/>
    <property type="molecule type" value="Genomic_DNA"/>
</dbReference>
<comment type="subcellular location">
    <subcellularLocation>
        <location evidence="1">Membrane</location>
        <topology evidence="1">Multi-pass membrane protein</topology>
    </subcellularLocation>
</comment>
<evidence type="ECO:0000256" key="3">
    <source>
        <dbReference type="ARBA" id="ARBA00022989"/>
    </source>
</evidence>
<accession>A0A3N0VV46</accession>
<keyword evidence="4 5" id="KW-0472">Membrane</keyword>
<gene>
    <name evidence="7" type="ORF">BCF50_3268</name>
    <name evidence="6" type="ORF">EGI05_12600</name>
</gene>
<evidence type="ECO:0000256" key="2">
    <source>
        <dbReference type="ARBA" id="ARBA00022692"/>
    </source>
</evidence>
<feature type="transmembrane region" description="Helical" evidence="5">
    <location>
        <begin position="48"/>
        <end position="68"/>
    </location>
</feature>
<dbReference type="GO" id="GO:0016020">
    <property type="term" value="C:membrane"/>
    <property type="evidence" value="ECO:0007669"/>
    <property type="project" value="UniProtKB-SubCell"/>
</dbReference>
<dbReference type="Pfam" id="PF07681">
    <property type="entry name" value="DoxX"/>
    <property type="match status" value="1"/>
</dbReference>
<reference evidence="7 9" key="2">
    <citation type="submission" date="2019-03" db="EMBL/GenBank/DDBJ databases">
        <title>Genomic Encyclopedia of Archaeal and Bacterial Type Strains, Phase II (KMG-II): from individual species to whole genera.</title>
        <authorList>
            <person name="Goeker M."/>
        </authorList>
    </citation>
    <scope>NUCLEOTIDE SEQUENCE [LARGE SCALE GENOMIC DNA]</scope>
    <source>
        <strain evidence="7 9">DSM 15235</strain>
    </source>
</reference>
<evidence type="ECO:0000313" key="9">
    <source>
        <dbReference type="Proteomes" id="UP000295709"/>
    </source>
</evidence>
<feature type="transmembrane region" description="Helical" evidence="5">
    <location>
        <begin position="105"/>
        <end position="124"/>
    </location>
</feature>
<evidence type="ECO:0000313" key="8">
    <source>
        <dbReference type="Proteomes" id="UP000269375"/>
    </source>
</evidence>
<keyword evidence="2 5" id="KW-0812">Transmembrane</keyword>
<evidence type="ECO:0000256" key="1">
    <source>
        <dbReference type="ARBA" id="ARBA00004141"/>
    </source>
</evidence>
<dbReference type="OrthoDB" id="4732370at2"/>
<evidence type="ECO:0000256" key="4">
    <source>
        <dbReference type="ARBA" id="ARBA00023136"/>
    </source>
</evidence>
<dbReference type="AlphaFoldDB" id="A0A3N0VV46"/>
<dbReference type="EMBL" id="SOQW01000004">
    <property type="protein sequence ID" value="TDX90701.1"/>
    <property type="molecule type" value="Genomic_DNA"/>
</dbReference>
<comment type="caution">
    <text evidence="6">The sequence shown here is derived from an EMBL/GenBank/DDBJ whole genome shotgun (WGS) entry which is preliminary data.</text>
</comment>
<evidence type="ECO:0000313" key="7">
    <source>
        <dbReference type="EMBL" id="TDX90701.1"/>
    </source>
</evidence>
<sequence>MNTTSFLLVRLAIGASMLGHGLVRLPKLVEFSHWMVSSFEKSMLPKEMVLPFSYFLPVAEFSVGIMIISGLFTKMACIAGGMIMVALILGTALCENWEALPSQLIHAAFFAFLLNYLTYNSYAVDNLISK</sequence>
<protein>
    <submittedName>
        <fullName evidence="6">DoxX family membrane protein</fullName>
    </submittedName>
    <submittedName>
        <fullName evidence="7">Thiosulfate dehydrogenase [quinone] large subunit</fullName>
    </submittedName>
</protein>
<evidence type="ECO:0000313" key="6">
    <source>
        <dbReference type="EMBL" id="ROH96696.1"/>
    </source>
</evidence>
<feature type="transmembrane region" description="Helical" evidence="5">
    <location>
        <begin position="75"/>
        <end position="93"/>
    </location>
</feature>
<dbReference type="Proteomes" id="UP000269375">
    <property type="component" value="Unassembled WGS sequence"/>
</dbReference>